<organism evidence="8 9">
    <name type="scientific">Candidatus Ornithomonoglobus intestinigallinarum</name>
    <dbReference type="NCBI Taxonomy" id="2840894"/>
    <lineage>
        <taxon>Bacteria</taxon>
        <taxon>Bacillati</taxon>
        <taxon>Bacillota</taxon>
        <taxon>Clostridia</taxon>
        <taxon>Candidatus Ornithomonoglobus</taxon>
    </lineage>
</organism>
<evidence type="ECO:0000256" key="4">
    <source>
        <dbReference type="ARBA" id="ARBA00022842"/>
    </source>
</evidence>
<keyword evidence="6" id="KW-0472">Membrane</keyword>
<dbReference type="PANTHER" id="PTHR31609">
    <property type="entry name" value="YDJC DEACETYLASE FAMILY MEMBER"/>
    <property type="match status" value="1"/>
</dbReference>
<evidence type="ECO:0000259" key="7">
    <source>
        <dbReference type="Pfam" id="PF00534"/>
    </source>
</evidence>
<dbReference type="Pfam" id="PF04794">
    <property type="entry name" value="YdjC"/>
    <property type="match status" value="1"/>
</dbReference>
<dbReference type="InterPro" id="IPR001296">
    <property type="entry name" value="Glyco_trans_1"/>
</dbReference>
<evidence type="ECO:0000313" key="8">
    <source>
        <dbReference type="EMBL" id="HIT84609.1"/>
    </source>
</evidence>
<comment type="cofactor">
    <cofactor evidence="1">
        <name>Mg(2+)</name>
        <dbReference type="ChEBI" id="CHEBI:18420"/>
    </cofactor>
</comment>
<sequence length="757" mass="85001">MIMNADDFGYSDSVNAAVAECFDRGLVNRTTIMVNMPCCEAAAETAKEHGFFDKVGLHINLTEGRPLTRECAVSELCGADGCFNGTFHVPLKSRLYLKPSVRGAIRCEVEAQIKKYIEMGFTLMHADSHNFTHVYFSVYAPVKKLLRQYGFKTVRISRNVSEDGFSLPYRLYKAVFNFVLRRLRVGKERIGTTKYFGSVQDFEHADKERVKDDIEFMTHPDFINGTLTDNTLPNPHPFVTRGWIEENGLYLEDTPRKKIKLLVCFIQAHIGGAMTSLVNFLNALDTDKYEADVMFYEKGAEPAELPFDDNGYFKFFTAARINFEHKGLDRAVRVFARLRDDGLTDNVKWVVAGKGRDAARLDALIKKHGLQDVIYPIGVRENPIPYMRYRMLIGDTPAFRIYSYLVVIRFLLNLPKTKFRAVYFPALLVFLLHSVFAMPRLTSLRIGLNVIVDCAIIYIILLKVLEDERLFRKFIYAFLLGGAASGVYGWTNTEVSVDINVAGAGAQTVNRNFGALGDSNFAGLFYSLCIVCSAAVGGLPKWLRAAAVLLFGVMLIQTASISALLILAALAVLYIILKYRLKSVVILAATAAVAAAAAAIVLSVPQLRNLDSVAGLIIRINEKLSYIPRGRWDLLTTDRYDIWGDAMRIFFSGNAAEQLIGGRVITVMAIDESVLPIACHNSYIQSLLNFGVIGTAMIYLPLFGIFAYRLIRHFSHSGGYEAEDIKILQMVFNFAFIVFGFTVDFFIDWPFMMFYFI</sequence>
<feature type="transmembrane region" description="Helical" evidence="6">
    <location>
        <begin position="731"/>
        <end position="756"/>
    </location>
</feature>
<feature type="domain" description="Glycosyl transferase family 1" evidence="7">
    <location>
        <begin position="312"/>
        <end position="378"/>
    </location>
</feature>
<dbReference type="Pfam" id="PF00534">
    <property type="entry name" value="Glycos_transf_1"/>
    <property type="match status" value="1"/>
</dbReference>
<dbReference type="EMBL" id="DVLU01000014">
    <property type="protein sequence ID" value="HIT84609.1"/>
    <property type="molecule type" value="Genomic_DNA"/>
</dbReference>
<dbReference type="GO" id="GO:0019213">
    <property type="term" value="F:deacetylase activity"/>
    <property type="evidence" value="ECO:0007669"/>
    <property type="project" value="TreeGrafter"/>
</dbReference>
<feature type="transmembrane region" description="Helical" evidence="6">
    <location>
        <begin position="421"/>
        <end position="438"/>
    </location>
</feature>
<feature type="transmembrane region" description="Helical" evidence="6">
    <location>
        <begin position="397"/>
        <end position="414"/>
    </location>
</feature>
<dbReference type="GO" id="GO:0005975">
    <property type="term" value="P:carbohydrate metabolic process"/>
    <property type="evidence" value="ECO:0007669"/>
    <property type="project" value="InterPro"/>
</dbReference>
<feature type="transmembrane region" description="Helical" evidence="6">
    <location>
        <begin position="546"/>
        <end position="577"/>
    </location>
</feature>
<evidence type="ECO:0000256" key="3">
    <source>
        <dbReference type="ARBA" id="ARBA00022801"/>
    </source>
</evidence>
<dbReference type="Proteomes" id="UP000824165">
    <property type="component" value="Unassembled WGS sequence"/>
</dbReference>
<dbReference type="Gene3D" id="3.20.20.370">
    <property type="entry name" value="Glycoside hydrolase/deacetylase"/>
    <property type="match status" value="1"/>
</dbReference>
<dbReference type="PANTHER" id="PTHR31609:SF1">
    <property type="entry name" value="CARBOHYDRATE DEACETYLASE"/>
    <property type="match status" value="1"/>
</dbReference>
<feature type="transmembrane region" description="Helical" evidence="6">
    <location>
        <begin position="687"/>
        <end position="711"/>
    </location>
</feature>
<reference evidence="8" key="2">
    <citation type="journal article" date="2021" name="PeerJ">
        <title>Extensive microbial diversity within the chicken gut microbiome revealed by metagenomics and culture.</title>
        <authorList>
            <person name="Gilroy R."/>
            <person name="Ravi A."/>
            <person name="Getino M."/>
            <person name="Pursley I."/>
            <person name="Horton D.L."/>
            <person name="Alikhan N.F."/>
            <person name="Baker D."/>
            <person name="Gharbi K."/>
            <person name="Hall N."/>
            <person name="Watson M."/>
            <person name="Adriaenssens E.M."/>
            <person name="Foster-Nyarko E."/>
            <person name="Jarju S."/>
            <person name="Secka A."/>
            <person name="Antonio M."/>
            <person name="Oren A."/>
            <person name="Chaudhuri R.R."/>
            <person name="La Ragione R."/>
            <person name="Hildebrand F."/>
            <person name="Pallen M.J."/>
        </authorList>
    </citation>
    <scope>NUCLEOTIDE SEQUENCE</scope>
    <source>
        <strain evidence="8">CHK181-108</strain>
    </source>
</reference>
<evidence type="ECO:0000313" key="9">
    <source>
        <dbReference type="Proteomes" id="UP000824165"/>
    </source>
</evidence>
<name>A0A9D1H3M4_9FIRM</name>
<evidence type="ECO:0000256" key="5">
    <source>
        <dbReference type="ARBA" id="ARBA00023277"/>
    </source>
</evidence>
<dbReference type="SUPFAM" id="SSF53756">
    <property type="entry name" value="UDP-Glycosyltransferase/glycogen phosphorylase"/>
    <property type="match status" value="1"/>
</dbReference>
<keyword evidence="5" id="KW-0119">Carbohydrate metabolism</keyword>
<evidence type="ECO:0000256" key="1">
    <source>
        <dbReference type="ARBA" id="ARBA00001946"/>
    </source>
</evidence>
<dbReference type="SUPFAM" id="SSF88713">
    <property type="entry name" value="Glycoside hydrolase/deacetylase"/>
    <property type="match status" value="1"/>
</dbReference>
<dbReference type="GO" id="GO:0016757">
    <property type="term" value="F:glycosyltransferase activity"/>
    <property type="evidence" value="ECO:0007669"/>
    <property type="project" value="InterPro"/>
</dbReference>
<feature type="transmembrane region" description="Helical" evidence="6">
    <location>
        <begin position="521"/>
        <end position="539"/>
    </location>
</feature>
<dbReference type="InterPro" id="IPR011330">
    <property type="entry name" value="Glyco_hydro/deAcase_b/a-brl"/>
</dbReference>
<keyword evidence="4" id="KW-0460">Magnesium</keyword>
<proteinExistence type="predicted"/>
<protein>
    <submittedName>
        <fullName evidence="8">ChbG/HpnK family deacetylase</fullName>
    </submittedName>
</protein>
<evidence type="ECO:0000256" key="2">
    <source>
        <dbReference type="ARBA" id="ARBA00022723"/>
    </source>
</evidence>
<feature type="transmembrane region" description="Helical" evidence="6">
    <location>
        <begin position="444"/>
        <end position="462"/>
    </location>
</feature>
<keyword evidence="2" id="KW-0479">Metal-binding</keyword>
<evidence type="ECO:0000256" key="6">
    <source>
        <dbReference type="SAM" id="Phobius"/>
    </source>
</evidence>
<keyword evidence="6" id="KW-1133">Transmembrane helix</keyword>
<dbReference type="AlphaFoldDB" id="A0A9D1H3M4"/>
<gene>
    <name evidence="8" type="ORF">IAA60_01755</name>
</gene>
<keyword evidence="6" id="KW-0812">Transmembrane</keyword>
<dbReference type="Gene3D" id="3.40.50.2000">
    <property type="entry name" value="Glycogen Phosphorylase B"/>
    <property type="match status" value="1"/>
</dbReference>
<reference evidence="8" key="1">
    <citation type="submission" date="2020-10" db="EMBL/GenBank/DDBJ databases">
        <authorList>
            <person name="Gilroy R."/>
        </authorList>
    </citation>
    <scope>NUCLEOTIDE SEQUENCE</scope>
    <source>
        <strain evidence="8">CHK181-108</strain>
    </source>
</reference>
<comment type="caution">
    <text evidence="8">The sequence shown here is derived from an EMBL/GenBank/DDBJ whole genome shotgun (WGS) entry which is preliminary data.</text>
</comment>
<keyword evidence="3" id="KW-0378">Hydrolase</keyword>
<accession>A0A9D1H3M4</accession>
<dbReference type="GO" id="GO:0016787">
    <property type="term" value="F:hydrolase activity"/>
    <property type="evidence" value="ECO:0007669"/>
    <property type="project" value="UniProtKB-KW"/>
</dbReference>
<dbReference type="GO" id="GO:0046872">
    <property type="term" value="F:metal ion binding"/>
    <property type="evidence" value="ECO:0007669"/>
    <property type="project" value="UniProtKB-KW"/>
</dbReference>
<dbReference type="InterPro" id="IPR006879">
    <property type="entry name" value="YdjC-like"/>
</dbReference>
<feature type="transmembrane region" description="Helical" evidence="6">
    <location>
        <begin position="583"/>
        <end position="604"/>
    </location>
</feature>